<keyword evidence="1" id="KW-1133">Transmembrane helix</keyword>
<feature type="transmembrane region" description="Helical" evidence="1">
    <location>
        <begin position="7"/>
        <end position="27"/>
    </location>
</feature>
<evidence type="ECO:0000313" key="3">
    <source>
        <dbReference type="Proteomes" id="UP000789901"/>
    </source>
</evidence>
<proteinExistence type="predicted"/>
<evidence type="ECO:0000313" key="2">
    <source>
        <dbReference type="EMBL" id="CAG8657674.1"/>
    </source>
</evidence>
<sequence>MSRYLRITLCLATITFVVIVFLPKIHYHFPTISGNVRNWWNERFPNFFKPKPPIRPPRPTFVIDRELMKDPSYRKKTMRDLHRRISAAVIDYHQKTPFERKSWTGYFDNYELTLSPTLEVEIDESLVEKNTTINSLIENYQETDDEVSNSLIKSIKIHEENSSLMKQILKDIRTLKAILRESDEDNE</sequence>
<keyword evidence="1" id="KW-0812">Transmembrane</keyword>
<keyword evidence="1" id="KW-0472">Membrane</keyword>
<protein>
    <submittedName>
        <fullName evidence="2">1605_t:CDS:1</fullName>
    </submittedName>
</protein>
<gene>
    <name evidence="2" type="ORF">GMARGA_LOCUS9707</name>
</gene>
<comment type="caution">
    <text evidence="2">The sequence shown here is derived from an EMBL/GenBank/DDBJ whole genome shotgun (WGS) entry which is preliminary data.</text>
</comment>
<reference evidence="2 3" key="1">
    <citation type="submission" date="2021-06" db="EMBL/GenBank/DDBJ databases">
        <authorList>
            <person name="Kallberg Y."/>
            <person name="Tangrot J."/>
            <person name="Rosling A."/>
        </authorList>
    </citation>
    <scope>NUCLEOTIDE SEQUENCE [LARGE SCALE GENOMIC DNA]</scope>
    <source>
        <strain evidence="2 3">120-4 pot B 10/14</strain>
    </source>
</reference>
<dbReference type="EMBL" id="CAJVQB010005280">
    <property type="protein sequence ID" value="CAG8657674.1"/>
    <property type="molecule type" value="Genomic_DNA"/>
</dbReference>
<keyword evidence="3" id="KW-1185">Reference proteome</keyword>
<accession>A0ABN7UTP5</accession>
<evidence type="ECO:0000256" key="1">
    <source>
        <dbReference type="SAM" id="Phobius"/>
    </source>
</evidence>
<dbReference type="Proteomes" id="UP000789901">
    <property type="component" value="Unassembled WGS sequence"/>
</dbReference>
<name>A0ABN7UTP5_GIGMA</name>
<organism evidence="2 3">
    <name type="scientific">Gigaspora margarita</name>
    <dbReference type="NCBI Taxonomy" id="4874"/>
    <lineage>
        <taxon>Eukaryota</taxon>
        <taxon>Fungi</taxon>
        <taxon>Fungi incertae sedis</taxon>
        <taxon>Mucoromycota</taxon>
        <taxon>Glomeromycotina</taxon>
        <taxon>Glomeromycetes</taxon>
        <taxon>Diversisporales</taxon>
        <taxon>Gigasporaceae</taxon>
        <taxon>Gigaspora</taxon>
    </lineage>
</organism>